<keyword evidence="1" id="KW-0732">Signal</keyword>
<keyword evidence="3" id="KW-1185">Reference proteome</keyword>
<accession>A0A371IZ49</accession>
<protein>
    <recommendedName>
        <fullName evidence="4">DUF5590 domain-containing protein</fullName>
    </recommendedName>
</protein>
<evidence type="ECO:0000313" key="3">
    <source>
        <dbReference type="Proteomes" id="UP000215694"/>
    </source>
</evidence>
<organism evidence="2 3">
    <name type="scientific">Romboutsia weinsteinii</name>
    <dbReference type="NCBI Taxonomy" id="2020949"/>
    <lineage>
        <taxon>Bacteria</taxon>
        <taxon>Bacillati</taxon>
        <taxon>Bacillota</taxon>
        <taxon>Clostridia</taxon>
        <taxon>Peptostreptococcales</taxon>
        <taxon>Peptostreptococcaceae</taxon>
        <taxon>Romboutsia</taxon>
    </lineage>
</organism>
<dbReference type="PROSITE" id="PS51257">
    <property type="entry name" value="PROKAR_LIPOPROTEIN"/>
    <property type="match status" value="1"/>
</dbReference>
<dbReference type="Proteomes" id="UP000215694">
    <property type="component" value="Unassembled WGS sequence"/>
</dbReference>
<gene>
    <name evidence="2" type="ORF">CHL78_016705</name>
</gene>
<dbReference type="AlphaFoldDB" id="A0A371IZ49"/>
<dbReference type="RefSeq" id="WP_094367500.1">
    <property type="nucleotide sequence ID" value="NZ_NOJY02000050.1"/>
</dbReference>
<sequence>MNTLKSILIVVLSSISILTTAGCSSYIEAQTSKLNNSKSDILTHNMAYEVAYKKSLQMYHTENIYSNGTTSDGNYSFIINTDTYTMYAYVNMLDGSIYFDNPIIYINNIGQDQAEKFANNYLSNYYKSDYKLSLDSSRMTEVSDWKFIAKNSSGDKILLSVDCYGIVSEE</sequence>
<evidence type="ECO:0000313" key="2">
    <source>
        <dbReference type="EMBL" id="RDY25744.1"/>
    </source>
</evidence>
<proteinExistence type="predicted"/>
<evidence type="ECO:0000256" key="1">
    <source>
        <dbReference type="SAM" id="SignalP"/>
    </source>
</evidence>
<feature type="chain" id="PRO_5039287766" description="DUF5590 domain-containing protein" evidence="1">
    <location>
        <begin position="22"/>
        <end position="170"/>
    </location>
</feature>
<dbReference type="EMBL" id="NOJY02000050">
    <property type="protein sequence ID" value="RDY25744.1"/>
    <property type="molecule type" value="Genomic_DNA"/>
</dbReference>
<evidence type="ECO:0008006" key="4">
    <source>
        <dbReference type="Google" id="ProtNLM"/>
    </source>
</evidence>
<reference evidence="2 3" key="1">
    <citation type="journal article" date="2017" name="Genome Announc.">
        <title>Draft Genome Sequence of Romboutsia weinsteinii sp. nov. Strain CCRI-19649(T) Isolated from Surface Water.</title>
        <authorList>
            <person name="Maheux A.F."/>
            <person name="Boudreau D.K."/>
            <person name="Berube E."/>
            <person name="Boissinot M."/>
            <person name="Cantin P."/>
            <person name="Raymond F."/>
            <person name="Corbeil J."/>
            <person name="Omar R.F."/>
            <person name="Bergeron M.G."/>
        </authorList>
    </citation>
    <scope>NUCLEOTIDE SEQUENCE [LARGE SCALE GENOMIC DNA]</scope>
    <source>
        <strain evidence="2 3">CCRI-19649</strain>
    </source>
</reference>
<comment type="caution">
    <text evidence="2">The sequence shown here is derived from an EMBL/GenBank/DDBJ whole genome shotgun (WGS) entry which is preliminary data.</text>
</comment>
<feature type="signal peptide" evidence="1">
    <location>
        <begin position="1"/>
        <end position="21"/>
    </location>
</feature>
<name>A0A371IZ49_9FIRM</name>